<name>A0ABR3V7M3_HUMIN</name>
<keyword evidence="4" id="KW-1185">Reference proteome</keyword>
<dbReference type="EMBL" id="JAZGSY010000263">
    <property type="protein sequence ID" value="KAL1837793.1"/>
    <property type="molecule type" value="Genomic_DNA"/>
</dbReference>
<dbReference type="PROSITE" id="PS50097">
    <property type="entry name" value="BTB"/>
    <property type="match status" value="1"/>
</dbReference>
<organism evidence="3 4">
    <name type="scientific">Humicola insolens</name>
    <name type="common">Soft-rot fungus</name>
    <dbReference type="NCBI Taxonomy" id="85995"/>
    <lineage>
        <taxon>Eukaryota</taxon>
        <taxon>Fungi</taxon>
        <taxon>Dikarya</taxon>
        <taxon>Ascomycota</taxon>
        <taxon>Pezizomycotina</taxon>
        <taxon>Sordariomycetes</taxon>
        <taxon>Sordariomycetidae</taxon>
        <taxon>Sordariales</taxon>
        <taxon>Chaetomiaceae</taxon>
        <taxon>Mycothermus</taxon>
    </lineage>
</organism>
<dbReference type="InterPro" id="IPR000210">
    <property type="entry name" value="BTB/POZ_dom"/>
</dbReference>
<evidence type="ECO:0000313" key="4">
    <source>
        <dbReference type="Proteomes" id="UP001583172"/>
    </source>
</evidence>
<feature type="compositionally biased region" description="Basic and acidic residues" evidence="1">
    <location>
        <begin position="191"/>
        <end position="201"/>
    </location>
</feature>
<protein>
    <recommendedName>
        <fullName evidence="2">BTB domain-containing protein</fullName>
    </recommendedName>
</protein>
<comment type="caution">
    <text evidence="3">The sequence shown here is derived from an EMBL/GenBank/DDBJ whole genome shotgun (WGS) entry which is preliminary data.</text>
</comment>
<dbReference type="PANTHER" id="PTHR47843">
    <property type="entry name" value="BTB DOMAIN-CONTAINING PROTEIN-RELATED"/>
    <property type="match status" value="1"/>
</dbReference>
<dbReference type="Gene3D" id="3.30.710.10">
    <property type="entry name" value="Potassium Channel Kv1.1, Chain A"/>
    <property type="match status" value="1"/>
</dbReference>
<dbReference type="InterPro" id="IPR011333">
    <property type="entry name" value="SKP1/BTB/POZ_sf"/>
</dbReference>
<dbReference type="Proteomes" id="UP001583172">
    <property type="component" value="Unassembled WGS sequence"/>
</dbReference>
<proteinExistence type="predicted"/>
<feature type="region of interest" description="Disordered" evidence="1">
    <location>
        <begin position="175"/>
        <end position="211"/>
    </location>
</feature>
<accession>A0ABR3V7M3</accession>
<reference evidence="3 4" key="1">
    <citation type="journal article" date="2024" name="Commun. Biol.">
        <title>Comparative genomic analysis of thermophilic fungi reveals convergent evolutionary adaptations and gene losses.</title>
        <authorList>
            <person name="Steindorff A.S."/>
            <person name="Aguilar-Pontes M.V."/>
            <person name="Robinson A.J."/>
            <person name="Andreopoulos B."/>
            <person name="LaButti K."/>
            <person name="Kuo A."/>
            <person name="Mondo S."/>
            <person name="Riley R."/>
            <person name="Otillar R."/>
            <person name="Haridas S."/>
            <person name="Lipzen A."/>
            <person name="Grimwood J."/>
            <person name="Schmutz J."/>
            <person name="Clum A."/>
            <person name="Reid I.D."/>
            <person name="Moisan M.C."/>
            <person name="Butler G."/>
            <person name="Nguyen T.T.M."/>
            <person name="Dewar K."/>
            <person name="Conant G."/>
            <person name="Drula E."/>
            <person name="Henrissat B."/>
            <person name="Hansel C."/>
            <person name="Singer S."/>
            <person name="Hutchinson M.I."/>
            <person name="de Vries R.P."/>
            <person name="Natvig D.O."/>
            <person name="Powell A.J."/>
            <person name="Tsang A."/>
            <person name="Grigoriev I.V."/>
        </authorList>
    </citation>
    <scope>NUCLEOTIDE SEQUENCE [LARGE SCALE GENOMIC DNA]</scope>
    <source>
        <strain evidence="3 4">CBS 620.91</strain>
    </source>
</reference>
<dbReference type="SUPFAM" id="SSF54695">
    <property type="entry name" value="POZ domain"/>
    <property type="match status" value="1"/>
</dbReference>
<sequence length="363" mass="41257">MANEPSADHRFMAADERLLRTGDFSDATLKCGDRTWKLHKNILCSRSVWFEKALAGRFKEASTGVIEIEDVDPDMMDAVVTFIYTGLFDFARFRRPGSLTNLNVYYDVYTAADYFALTPVTKLVLSTLQTEFDEILTHCQLQFKAESNWMPQFLEVVCLLWNDVPIKGCNVDSELSSRPGSGISTTVDINDIERPGKEQKTSDTANEQPSLPPVKWDLTPIRAAFLTFVNSARFFLLRNPTFTHFLDTNACPAFALDMFRAMRLTGDFVVRQSAGEYNNATCVGCAVRLPNQKTMASEKPIFYWPLLELSRDKVRSYCAVCAEKWGKKSEVGWITNQNAPDPPYIKKTLDDGFDETYPLPYRW</sequence>
<dbReference type="CDD" id="cd18186">
    <property type="entry name" value="BTB_POZ_ZBTB_KLHL-like"/>
    <property type="match status" value="1"/>
</dbReference>
<dbReference type="PANTHER" id="PTHR47843:SF5">
    <property type="entry name" value="BTB_POZ DOMAIN PROTEIN"/>
    <property type="match status" value="1"/>
</dbReference>
<evidence type="ECO:0000259" key="2">
    <source>
        <dbReference type="PROSITE" id="PS50097"/>
    </source>
</evidence>
<feature type="domain" description="BTB" evidence="2">
    <location>
        <begin position="25"/>
        <end position="92"/>
    </location>
</feature>
<dbReference type="Pfam" id="PF00651">
    <property type="entry name" value="BTB"/>
    <property type="match status" value="1"/>
</dbReference>
<dbReference type="SMART" id="SM00225">
    <property type="entry name" value="BTB"/>
    <property type="match status" value="1"/>
</dbReference>
<evidence type="ECO:0000313" key="3">
    <source>
        <dbReference type="EMBL" id="KAL1837793.1"/>
    </source>
</evidence>
<gene>
    <name evidence="3" type="ORF">VTJ49DRAFT_3403</name>
</gene>
<evidence type="ECO:0000256" key="1">
    <source>
        <dbReference type="SAM" id="MobiDB-lite"/>
    </source>
</evidence>
<feature type="compositionally biased region" description="Polar residues" evidence="1">
    <location>
        <begin position="175"/>
        <end position="188"/>
    </location>
</feature>